<dbReference type="PROSITE" id="PS51257">
    <property type="entry name" value="PROKAR_LIPOPROTEIN"/>
    <property type="match status" value="1"/>
</dbReference>
<dbReference type="OrthoDB" id="3389462at2"/>
<accession>A0A1A8ZQF7</accession>
<dbReference type="RefSeq" id="WP_091664976.1">
    <property type="nucleotide sequence ID" value="NZ_LT594323.1"/>
</dbReference>
<organism evidence="2 3">
    <name type="scientific">Micromonospora auratinigra</name>
    <dbReference type="NCBI Taxonomy" id="261654"/>
    <lineage>
        <taxon>Bacteria</taxon>
        <taxon>Bacillati</taxon>
        <taxon>Actinomycetota</taxon>
        <taxon>Actinomycetes</taxon>
        <taxon>Micromonosporales</taxon>
        <taxon>Micromonosporaceae</taxon>
        <taxon>Micromonospora</taxon>
    </lineage>
</organism>
<dbReference type="AlphaFoldDB" id="A0A1A8ZQF7"/>
<dbReference type="STRING" id="261654.GA0070611_3257"/>
<dbReference type="Proteomes" id="UP000199385">
    <property type="component" value="Chromosome I"/>
</dbReference>
<keyword evidence="3" id="KW-1185">Reference proteome</keyword>
<sequence length="157" mass="16393">MRQVIAVTALTGVLLAGAGCARQGQDPFAVGFASPAPAASSVTPTPTATGDPGVCARAKQTGSAAVQTYVRKLAEMLRAGATGDRKTEQAARRDAEAALAGWRDVLREQSARATDPRLRTLLADLATEVGKLGTDVKTIDETEFDRLQGRLDELCPA</sequence>
<feature type="chain" id="PRO_5038762778" evidence="1">
    <location>
        <begin position="19"/>
        <end position="157"/>
    </location>
</feature>
<reference evidence="3" key="1">
    <citation type="submission" date="2016-06" db="EMBL/GenBank/DDBJ databases">
        <authorList>
            <person name="Varghese N."/>
            <person name="Submissions Spin"/>
        </authorList>
    </citation>
    <scope>NUCLEOTIDE SEQUENCE [LARGE SCALE GENOMIC DNA]</scope>
    <source>
        <strain evidence="3">DSM 44815</strain>
    </source>
</reference>
<name>A0A1A8ZQF7_9ACTN</name>
<evidence type="ECO:0000313" key="2">
    <source>
        <dbReference type="EMBL" id="SBT46094.1"/>
    </source>
</evidence>
<dbReference type="PATRIC" id="fig|261654.4.peg.3311"/>
<keyword evidence="1" id="KW-0732">Signal</keyword>
<evidence type="ECO:0000313" key="3">
    <source>
        <dbReference type="Proteomes" id="UP000199385"/>
    </source>
</evidence>
<dbReference type="EMBL" id="LT594323">
    <property type="protein sequence ID" value="SBT46094.1"/>
    <property type="molecule type" value="Genomic_DNA"/>
</dbReference>
<evidence type="ECO:0000256" key="1">
    <source>
        <dbReference type="SAM" id="SignalP"/>
    </source>
</evidence>
<feature type="signal peptide" evidence="1">
    <location>
        <begin position="1"/>
        <end position="18"/>
    </location>
</feature>
<protein>
    <submittedName>
        <fullName evidence="2">Uncharacterized protein</fullName>
    </submittedName>
</protein>
<gene>
    <name evidence="2" type="ORF">GA0070611_3257</name>
</gene>
<proteinExistence type="predicted"/>